<evidence type="ECO:0000313" key="2">
    <source>
        <dbReference type="Proteomes" id="UP000799764"/>
    </source>
</evidence>
<protein>
    <submittedName>
        <fullName evidence="1">Uncharacterized protein</fullName>
    </submittedName>
</protein>
<evidence type="ECO:0000313" key="1">
    <source>
        <dbReference type="EMBL" id="KAF2446974.1"/>
    </source>
</evidence>
<proteinExistence type="predicted"/>
<dbReference type="Proteomes" id="UP000799764">
    <property type="component" value="Unassembled WGS sequence"/>
</dbReference>
<accession>A0A9P4UCQ4</accession>
<gene>
    <name evidence="1" type="ORF">P171DRAFT_242654</name>
</gene>
<comment type="caution">
    <text evidence="1">The sequence shown here is derived from an EMBL/GenBank/DDBJ whole genome shotgun (WGS) entry which is preliminary data.</text>
</comment>
<reference evidence="1" key="1">
    <citation type="journal article" date="2020" name="Stud. Mycol.">
        <title>101 Dothideomycetes genomes: a test case for predicting lifestyles and emergence of pathogens.</title>
        <authorList>
            <person name="Haridas S."/>
            <person name="Albert R."/>
            <person name="Binder M."/>
            <person name="Bloem J."/>
            <person name="Labutti K."/>
            <person name="Salamov A."/>
            <person name="Andreopoulos B."/>
            <person name="Baker S."/>
            <person name="Barry K."/>
            <person name="Bills G."/>
            <person name="Bluhm B."/>
            <person name="Cannon C."/>
            <person name="Castanera R."/>
            <person name="Culley D."/>
            <person name="Daum C."/>
            <person name="Ezra D."/>
            <person name="Gonzalez J."/>
            <person name="Henrissat B."/>
            <person name="Kuo A."/>
            <person name="Liang C."/>
            <person name="Lipzen A."/>
            <person name="Lutzoni F."/>
            <person name="Magnuson J."/>
            <person name="Mondo S."/>
            <person name="Nolan M."/>
            <person name="Ohm R."/>
            <person name="Pangilinan J."/>
            <person name="Park H.-J."/>
            <person name="Ramirez L."/>
            <person name="Alfaro M."/>
            <person name="Sun H."/>
            <person name="Tritt A."/>
            <person name="Yoshinaga Y."/>
            <person name="Zwiers L.-H."/>
            <person name="Turgeon B."/>
            <person name="Goodwin S."/>
            <person name="Spatafora J."/>
            <person name="Crous P."/>
            <person name="Grigoriev I."/>
        </authorList>
    </citation>
    <scope>NUCLEOTIDE SEQUENCE</scope>
    <source>
        <strain evidence="1">CBS 690.94</strain>
    </source>
</reference>
<organism evidence="1 2">
    <name type="scientific">Karstenula rhodostoma CBS 690.94</name>
    <dbReference type="NCBI Taxonomy" id="1392251"/>
    <lineage>
        <taxon>Eukaryota</taxon>
        <taxon>Fungi</taxon>
        <taxon>Dikarya</taxon>
        <taxon>Ascomycota</taxon>
        <taxon>Pezizomycotina</taxon>
        <taxon>Dothideomycetes</taxon>
        <taxon>Pleosporomycetidae</taxon>
        <taxon>Pleosporales</taxon>
        <taxon>Massarineae</taxon>
        <taxon>Didymosphaeriaceae</taxon>
        <taxon>Karstenula</taxon>
    </lineage>
</organism>
<dbReference type="EMBL" id="MU001497">
    <property type="protein sequence ID" value="KAF2446974.1"/>
    <property type="molecule type" value="Genomic_DNA"/>
</dbReference>
<name>A0A9P4UCQ4_9PLEO</name>
<keyword evidence="2" id="KW-1185">Reference proteome</keyword>
<dbReference type="AlphaFoldDB" id="A0A9P4UCQ4"/>
<sequence>MLVCKLHRVASSRTYIRGPGCPCCPHSYRGLGCPCHLRSCRGLGYPCHLRSCRGLGYPCHLRSYRGPGYPCHLRSCRGLGCPCHLRSCRDLGCPSYRHGLGCRSRTLRDLRVQSVLMIPKQEGVTITYRKAWAFQSVHPGLPSRNPRVRQHHLRTIHRRRE</sequence>